<keyword evidence="4 6" id="KW-0143">Chaperone</keyword>
<keyword evidence="5 6" id="KW-0961">Cell wall biogenesis/degradation</keyword>
<dbReference type="GO" id="GO:0009252">
    <property type="term" value="P:peptidoglycan biosynthetic process"/>
    <property type="evidence" value="ECO:0007669"/>
    <property type="project" value="UniProtKB-UniRule"/>
</dbReference>
<dbReference type="KEGG" id="ssm:Spirs_0009"/>
<dbReference type="eggNOG" id="COG1847">
    <property type="taxonomic scope" value="Bacteria"/>
</dbReference>
<dbReference type="Gene3D" id="3.30.30.80">
    <property type="entry name" value="probable RNA-binding protein from clostridium symbiosum atcc 14940"/>
    <property type="match status" value="1"/>
</dbReference>
<dbReference type="SUPFAM" id="SSF82708">
    <property type="entry name" value="R3H domain"/>
    <property type="match status" value="1"/>
</dbReference>
<comment type="similarity">
    <text evidence="6">Belongs to the KhpB RNA-binding protein family.</text>
</comment>
<dbReference type="InterPro" id="IPR036867">
    <property type="entry name" value="R3H_dom_sf"/>
</dbReference>
<dbReference type="Pfam" id="PF01424">
    <property type="entry name" value="R3H"/>
    <property type="match status" value="1"/>
</dbReference>
<dbReference type="CDD" id="cd02644">
    <property type="entry name" value="R3H_jag"/>
    <property type="match status" value="1"/>
</dbReference>
<evidence type="ECO:0000256" key="1">
    <source>
        <dbReference type="ARBA" id="ARBA00022490"/>
    </source>
</evidence>
<dbReference type="Proteomes" id="UP000002318">
    <property type="component" value="Chromosome"/>
</dbReference>
<comment type="caution">
    <text evidence="6">Lacks conserved residue(s) required for the propagation of feature annotation.</text>
</comment>
<dbReference type="InterPro" id="IPR038008">
    <property type="entry name" value="Jag_KH"/>
</dbReference>
<proteinExistence type="inferred from homology"/>
<dbReference type="InterPro" id="IPR039247">
    <property type="entry name" value="KhpB"/>
</dbReference>
<dbReference type="RefSeq" id="WP_013252633.1">
    <property type="nucleotide sequence ID" value="NC_014364.1"/>
</dbReference>
<dbReference type="HOGENOM" id="CLU_042512_0_0_12"/>
<keyword evidence="9" id="KW-1185">Reference proteome</keyword>
<sequence length="227" mass="25827">MVKEFEGKTEKEAIDNAVSALNIDREEFDVEIVESVKGGLFRKGAVKIRVFIEDDDDGFDVGDRYSEDVDPQAQDDFEKASVTFLETLIEKMGFPGTVSINFREEKKIGLTIDSQHSGILIGKKGKNLDALQLLVNVYCGKLHEGRRVIVDAENYRSRHEESIIRLADRTAAQVRKTKRSRLLEPMNPFERRLVHTTLNDIDDVETRSEGEGLYKQVRIIYKGSANY</sequence>
<reference evidence="8 9" key="1">
    <citation type="journal article" date="2010" name="Stand. Genomic Sci.">
        <title>Complete genome sequence of Spirochaeta smaragdinae type strain (SEBR 4228).</title>
        <authorList>
            <person name="Mavromatis K."/>
            <person name="Yasawong M."/>
            <person name="Chertkov O."/>
            <person name="Lapidus A."/>
            <person name="Lucas S."/>
            <person name="Nolan M."/>
            <person name="Del Rio T.G."/>
            <person name="Tice H."/>
            <person name="Cheng J.F."/>
            <person name="Pitluck S."/>
            <person name="Liolios K."/>
            <person name="Ivanova N."/>
            <person name="Tapia R."/>
            <person name="Han C."/>
            <person name="Bruce D."/>
            <person name="Goodwin L."/>
            <person name="Pati A."/>
            <person name="Chen A."/>
            <person name="Palaniappan K."/>
            <person name="Land M."/>
            <person name="Hauser L."/>
            <person name="Chang Y.J."/>
            <person name="Jeffries C.D."/>
            <person name="Detter J.C."/>
            <person name="Rohde M."/>
            <person name="Brambilla E."/>
            <person name="Spring S."/>
            <person name="Goker M."/>
            <person name="Sikorski J."/>
            <person name="Woyke T."/>
            <person name="Bristow J."/>
            <person name="Eisen J.A."/>
            <person name="Markowitz V."/>
            <person name="Hugenholtz P."/>
            <person name="Klenk H.P."/>
            <person name="Kyrpides N.C."/>
        </authorList>
    </citation>
    <scope>NUCLEOTIDE SEQUENCE [LARGE SCALE GENOMIC DNA]</scope>
    <source>
        <strain evidence="9">DSM 11293 / JCM 15392 / SEBR 4228</strain>
    </source>
</reference>
<dbReference type="InterPro" id="IPR032782">
    <property type="entry name" value="KhpB_N"/>
</dbReference>
<organism evidence="8 9">
    <name type="scientific">Sediminispirochaeta smaragdinae (strain DSM 11293 / JCM 15392 / SEBR 4228)</name>
    <name type="common">Spirochaeta smaragdinae</name>
    <dbReference type="NCBI Taxonomy" id="573413"/>
    <lineage>
        <taxon>Bacteria</taxon>
        <taxon>Pseudomonadati</taxon>
        <taxon>Spirochaetota</taxon>
        <taxon>Spirochaetia</taxon>
        <taxon>Spirochaetales</taxon>
        <taxon>Spirochaetaceae</taxon>
        <taxon>Sediminispirochaeta</taxon>
    </lineage>
</organism>
<evidence type="ECO:0000313" key="8">
    <source>
        <dbReference type="EMBL" id="ADK79169.1"/>
    </source>
</evidence>
<dbReference type="STRING" id="573413.Spirs_0009"/>
<dbReference type="GO" id="GO:0005737">
    <property type="term" value="C:cytoplasm"/>
    <property type="evidence" value="ECO:0007669"/>
    <property type="project" value="UniProtKB-SubCell"/>
</dbReference>
<dbReference type="GO" id="GO:0008360">
    <property type="term" value="P:regulation of cell shape"/>
    <property type="evidence" value="ECO:0007669"/>
    <property type="project" value="UniProtKB-KW"/>
</dbReference>
<feature type="domain" description="R3H" evidence="7">
    <location>
        <begin position="157"/>
        <end position="223"/>
    </location>
</feature>
<dbReference type="PANTHER" id="PTHR35800:SF1">
    <property type="entry name" value="RNA-BINDING PROTEIN KHPB"/>
    <property type="match status" value="1"/>
</dbReference>
<dbReference type="AlphaFoldDB" id="E1R6N7"/>
<evidence type="ECO:0000313" key="9">
    <source>
        <dbReference type="Proteomes" id="UP000002318"/>
    </source>
</evidence>
<dbReference type="PROSITE" id="PS51061">
    <property type="entry name" value="R3H"/>
    <property type="match status" value="1"/>
</dbReference>
<name>E1R6N7_SEDSS</name>
<comment type="subunit">
    <text evidence="6">Forms a complex with KhpA.</text>
</comment>
<dbReference type="GO" id="GO:0003723">
    <property type="term" value="F:RNA binding"/>
    <property type="evidence" value="ECO:0007669"/>
    <property type="project" value="UniProtKB-UniRule"/>
</dbReference>
<evidence type="ECO:0000259" key="7">
    <source>
        <dbReference type="PROSITE" id="PS51061"/>
    </source>
</evidence>
<keyword evidence="2 6" id="KW-0694">RNA-binding</keyword>
<comment type="function">
    <text evidence="6">A probable RNA chaperone. Forms a complex with KhpA which binds to cellular RNA and controls its expression. Plays a role in peptidoglycan (PG) homeostasis and cell length regulation.</text>
</comment>
<dbReference type="Gene3D" id="3.30.300.20">
    <property type="match status" value="1"/>
</dbReference>
<dbReference type="Pfam" id="PF13083">
    <property type="entry name" value="KH_KhpA-B"/>
    <property type="match status" value="1"/>
</dbReference>
<dbReference type="OrthoDB" id="9794483at2"/>
<dbReference type="CDD" id="cd02414">
    <property type="entry name" value="KH-II_Jag"/>
    <property type="match status" value="1"/>
</dbReference>
<evidence type="ECO:0000256" key="6">
    <source>
        <dbReference type="HAMAP-Rule" id="MF_00867"/>
    </source>
</evidence>
<dbReference type="SMART" id="SM01245">
    <property type="entry name" value="Jag_N"/>
    <property type="match status" value="1"/>
</dbReference>
<dbReference type="SMART" id="SM00393">
    <property type="entry name" value="R3H"/>
    <property type="match status" value="1"/>
</dbReference>
<gene>
    <name evidence="6" type="primary">khpB</name>
    <name evidence="6" type="synonym">eloR</name>
    <name evidence="8" type="ordered locus">Spirs_0009</name>
</gene>
<dbReference type="InterPro" id="IPR015946">
    <property type="entry name" value="KH_dom-like_a/b"/>
</dbReference>
<dbReference type="InterPro" id="IPR038247">
    <property type="entry name" value="Jag_N_dom_sf"/>
</dbReference>
<accession>E1R6N7</accession>
<dbReference type="GO" id="GO:0071555">
    <property type="term" value="P:cell wall organization"/>
    <property type="evidence" value="ECO:0007669"/>
    <property type="project" value="UniProtKB-KW"/>
</dbReference>
<dbReference type="InterPro" id="IPR034079">
    <property type="entry name" value="R3H_KhpB"/>
</dbReference>
<dbReference type="Pfam" id="PF14804">
    <property type="entry name" value="Jag_N"/>
    <property type="match status" value="1"/>
</dbReference>
<evidence type="ECO:0000256" key="5">
    <source>
        <dbReference type="ARBA" id="ARBA00023316"/>
    </source>
</evidence>
<dbReference type="NCBIfam" id="NF041568">
    <property type="entry name" value="Jag_EloR"/>
    <property type="match status" value="1"/>
</dbReference>
<evidence type="ECO:0000256" key="3">
    <source>
        <dbReference type="ARBA" id="ARBA00022960"/>
    </source>
</evidence>
<dbReference type="PANTHER" id="PTHR35800">
    <property type="entry name" value="PROTEIN JAG"/>
    <property type="match status" value="1"/>
</dbReference>
<evidence type="ECO:0000256" key="4">
    <source>
        <dbReference type="ARBA" id="ARBA00023186"/>
    </source>
</evidence>
<comment type="subcellular location">
    <subcellularLocation>
        <location evidence="6">Cytoplasm</location>
    </subcellularLocation>
</comment>
<evidence type="ECO:0000256" key="2">
    <source>
        <dbReference type="ARBA" id="ARBA00022884"/>
    </source>
</evidence>
<keyword evidence="1 6" id="KW-0963">Cytoplasm</keyword>
<protein>
    <recommendedName>
        <fullName evidence="6">RNA-binding protein KhpB</fullName>
    </recommendedName>
    <alternativeName>
        <fullName evidence="6">RNA-binding protein EloR</fullName>
    </alternativeName>
</protein>
<comment type="domain">
    <text evidence="6">Has an N-terminal Jag-N domain and 2 RNA-binding domains (KH and R3H).</text>
</comment>
<dbReference type="Gene3D" id="3.30.1370.50">
    <property type="entry name" value="R3H-like domain"/>
    <property type="match status" value="1"/>
</dbReference>
<keyword evidence="3 6" id="KW-0133">Cell shape</keyword>
<dbReference type="PROSITE" id="PS50084">
    <property type="entry name" value="KH_TYPE_1"/>
    <property type="match status" value="1"/>
</dbReference>
<dbReference type="HAMAP" id="MF_00867">
    <property type="entry name" value="KhpB"/>
    <property type="match status" value="1"/>
</dbReference>
<dbReference type="InterPro" id="IPR001374">
    <property type="entry name" value="R3H_dom"/>
</dbReference>
<dbReference type="EMBL" id="CP002116">
    <property type="protein sequence ID" value="ADK79169.1"/>
    <property type="molecule type" value="Genomic_DNA"/>
</dbReference>